<gene>
    <name evidence="3" type="primary">LOC106512138</name>
</gene>
<dbReference type="Proteomes" id="UP000192220">
    <property type="component" value="Unplaced"/>
</dbReference>
<dbReference type="STRING" id="52670.A0A2I4ALB8"/>
<dbReference type="Gene3D" id="3.10.100.10">
    <property type="entry name" value="Mannose-Binding Protein A, subunit A"/>
    <property type="match status" value="2"/>
</dbReference>
<dbReference type="InterPro" id="IPR016187">
    <property type="entry name" value="CTDL_fold"/>
</dbReference>
<keyword evidence="2" id="KW-1185">Reference proteome</keyword>
<protein>
    <submittedName>
        <fullName evidence="3">Lymphocyte antigen 75</fullName>
    </submittedName>
</protein>
<feature type="non-terminal residue" evidence="3">
    <location>
        <position position="154"/>
    </location>
</feature>
<dbReference type="AlphaFoldDB" id="A0A2I4ALB8"/>
<sequence length="154" mass="17469">MSQDGSPGRVTYTNWGYSEPGQDGGCAVLSTESPLGRWEVKNCTLFKAGTICRTDLAPLPEPESELDPNANCSDGWESRPGVKYCYKVFHEERLSRKRSWEEAWRFCRALGADLPSFTNGDEMNVLHSIVRDSISDNRYFWVGLNRRNPSDPSW</sequence>
<accession>A0A2I4ALB8</accession>
<dbReference type="InterPro" id="IPR001304">
    <property type="entry name" value="C-type_lectin-like"/>
</dbReference>
<dbReference type="PANTHER" id="PTHR22803">
    <property type="entry name" value="MANNOSE, PHOSPHOLIPASE, LECTIN RECEPTOR RELATED"/>
    <property type="match status" value="1"/>
</dbReference>
<dbReference type="RefSeq" id="XP_013856273.1">
    <property type="nucleotide sequence ID" value="XM_014000819.1"/>
</dbReference>
<dbReference type="PROSITE" id="PS50041">
    <property type="entry name" value="C_TYPE_LECTIN_2"/>
    <property type="match status" value="1"/>
</dbReference>
<reference evidence="3" key="1">
    <citation type="submission" date="2025-08" db="UniProtKB">
        <authorList>
            <consortium name="RefSeq"/>
        </authorList>
    </citation>
    <scope>IDENTIFICATION</scope>
</reference>
<dbReference type="CDD" id="cd00037">
    <property type="entry name" value="CLECT"/>
    <property type="match status" value="2"/>
</dbReference>
<proteinExistence type="predicted"/>
<dbReference type="SUPFAM" id="SSF56436">
    <property type="entry name" value="C-type lectin-like"/>
    <property type="match status" value="2"/>
</dbReference>
<evidence type="ECO:0000313" key="3">
    <source>
        <dbReference type="RefSeq" id="XP_013856273.1"/>
    </source>
</evidence>
<dbReference type="InterPro" id="IPR016186">
    <property type="entry name" value="C-type_lectin-like/link_sf"/>
</dbReference>
<dbReference type="InterPro" id="IPR050111">
    <property type="entry name" value="C-type_lectin/snaclec_domain"/>
</dbReference>
<evidence type="ECO:0000259" key="1">
    <source>
        <dbReference type="PROSITE" id="PS50041"/>
    </source>
</evidence>
<dbReference type="KEGG" id="alim:106512138"/>
<evidence type="ECO:0000313" key="2">
    <source>
        <dbReference type="Proteomes" id="UP000192220"/>
    </source>
</evidence>
<name>A0A2I4ALB8_AUSLI</name>
<dbReference type="Pfam" id="PF00059">
    <property type="entry name" value="Lectin_C"/>
    <property type="match status" value="1"/>
</dbReference>
<dbReference type="OrthoDB" id="6153550at2759"/>
<dbReference type="InParanoid" id="A0A2I4ALB8"/>
<feature type="domain" description="C-type lectin" evidence="1">
    <location>
        <begin position="84"/>
        <end position="154"/>
    </location>
</feature>
<dbReference type="GeneID" id="106512138"/>
<organism evidence="2 3">
    <name type="scientific">Austrofundulus limnaeus</name>
    <name type="common">Annual killifish</name>
    <dbReference type="NCBI Taxonomy" id="52670"/>
    <lineage>
        <taxon>Eukaryota</taxon>
        <taxon>Metazoa</taxon>
        <taxon>Chordata</taxon>
        <taxon>Craniata</taxon>
        <taxon>Vertebrata</taxon>
        <taxon>Euteleostomi</taxon>
        <taxon>Actinopterygii</taxon>
        <taxon>Neopterygii</taxon>
        <taxon>Teleostei</taxon>
        <taxon>Neoteleostei</taxon>
        <taxon>Acanthomorphata</taxon>
        <taxon>Ovalentaria</taxon>
        <taxon>Atherinomorphae</taxon>
        <taxon>Cyprinodontiformes</taxon>
        <taxon>Rivulidae</taxon>
        <taxon>Austrofundulus</taxon>
    </lineage>
</organism>